<dbReference type="Proteomes" id="UP000593576">
    <property type="component" value="Unassembled WGS sequence"/>
</dbReference>
<evidence type="ECO:0000313" key="1">
    <source>
        <dbReference type="EMBL" id="MBA0860780.1"/>
    </source>
</evidence>
<protein>
    <submittedName>
        <fullName evidence="1">Uncharacterized protein</fullName>
    </submittedName>
</protein>
<evidence type="ECO:0000313" key="2">
    <source>
        <dbReference type="Proteomes" id="UP000593576"/>
    </source>
</evidence>
<reference evidence="1 2" key="1">
    <citation type="journal article" date="2019" name="Genome Biol. Evol.">
        <title>Insights into the evolution of the New World diploid cottons (Gossypium, subgenus Houzingenia) based on genome sequencing.</title>
        <authorList>
            <person name="Grover C.E."/>
            <person name="Arick M.A. 2nd"/>
            <person name="Thrash A."/>
            <person name="Conover J.L."/>
            <person name="Sanders W.S."/>
            <person name="Peterson D.G."/>
            <person name="Frelichowski J.E."/>
            <person name="Scheffler J.A."/>
            <person name="Scheffler B.E."/>
            <person name="Wendel J.F."/>
        </authorList>
    </citation>
    <scope>NUCLEOTIDE SEQUENCE [LARGE SCALE GENOMIC DNA]</scope>
    <source>
        <strain evidence="1">1</strain>
        <tissue evidence="1">Leaf</tissue>
    </source>
</reference>
<sequence>VDLISKTLIKNFKVELKGTSVAEADTKQRLLENTQTCPWIDIEETTATNDLVTVNQDH</sequence>
<organism evidence="1 2">
    <name type="scientific">Gossypium schwendimanii</name>
    <name type="common">Cotton</name>
    <dbReference type="NCBI Taxonomy" id="34291"/>
    <lineage>
        <taxon>Eukaryota</taxon>
        <taxon>Viridiplantae</taxon>
        <taxon>Streptophyta</taxon>
        <taxon>Embryophyta</taxon>
        <taxon>Tracheophyta</taxon>
        <taxon>Spermatophyta</taxon>
        <taxon>Magnoliopsida</taxon>
        <taxon>eudicotyledons</taxon>
        <taxon>Gunneridae</taxon>
        <taxon>Pentapetalae</taxon>
        <taxon>rosids</taxon>
        <taxon>malvids</taxon>
        <taxon>Malvales</taxon>
        <taxon>Malvaceae</taxon>
        <taxon>Malvoideae</taxon>
        <taxon>Gossypium</taxon>
    </lineage>
</organism>
<comment type="caution">
    <text evidence="1">The sequence shown here is derived from an EMBL/GenBank/DDBJ whole genome shotgun (WGS) entry which is preliminary data.</text>
</comment>
<accession>A0A7J9LPX2</accession>
<gene>
    <name evidence="1" type="ORF">Goshw_021180</name>
</gene>
<dbReference type="AlphaFoldDB" id="A0A7J9LPX2"/>
<dbReference type="OrthoDB" id="10299928at2759"/>
<proteinExistence type="predicted"/>
<keyword evidence="2" id="KW-1185">Reference proteome</keyword>
<name>A0A7J9LPX2_GOSSC</name>
<feature type="non-terminal residue" evidence="1">
    <location>
        <position position="1"/>
    </location>
</feature>
<dbReference type="EMBL" id="JABFAF010000007">
    <property type="protein sequence ID" value="MBA0860780.1"/>
    <property type="molecule type" value="Genomic_DNA"/>
</dbReference>
<feature type="non-terminal residue" evidence="1">
    <location>
        <position position="58"/>
    </location>
</feature>